<name>A0A6P9DTC6_JUGRE</name>
<dbReference type="GeneID" id="109009579"/>
<keyword evidence="2" id="KW-1185">Reference proteome</keyword>
<dbReference type="RefSeq" id="XP_035538619.1">
    <property type="nucleotide sequence ID" value="XM_035682726.1"/>
</dbReference>
<sequence length="642" mass="69955">MATVFRSRRASEPRSGGKVVRGRRVAAPRTPYERPRLTNPGASENPSWLSRLLYSPTRLIASGAGKILSTVFSPEPSSSSSSASSSGGDSSSDDDIENDDDDISTRRDNRLIQKDGSSEMIKRLRKKPQTPADKSEIKRLIEQLLMQETFSREECDRLTMIIKSRVVDCLTSTDAEDGRPSTMLNKTIDSDIDMPDLCSTAVMEAKKWLEEKKLTDPKDLDHGTGTLNSVLLPPVTEVEVGSPVDMARSYMRGLPPWASPSAKHIEFKSLSPIGIQLYKEETPYSIGGNSVSTSKLKRESPGTGSWNIQEEIRRVRSKATEEMLRTLPSSKIDWSQFALERKSSLNSLATEKLEDGDGDKRQKSTQPIDASLNLAIGEASNGFPVTQDVLQKEVLSHNPAIIASEKKQDLEATQIFSEKGGSQDGTKGILIDGKRVQSSADMETQTPCDASPGNVDGLKDDILTNEQHNSTVGGTTQDSTVPDRKFFSSKEMAGTGSGFAVNGFPSSGSSLSAGRDAEQNPEPHDKENNHISTSHGKIATSAPMEETCELLSEAFIEVPNVNDNDGLASCDVPNVNENDSVADDSLDSSSMQYEELPHEDLSQPNSKDTVAGKASNIVEKQRGKQTNRYNRKGRGRGRGRNQ</sequence>
<organism evidence="2 3">
    <name type="scientific">Juglans regia</name>
    <name type="common">English walnut</name>
    <dbReference type="NCBI Taxonomy" id="51240"/>
    <lineage>
        <taxon>Eukaryota</taxon>
        <taxon>Viridiplantae</taxon>
        <taxon>Streptophyta</taxon>
        <taxon>Embryophyta</taxon>
        <taxon>Tracheophyta</taxon>
        <taxon>Spermatophyta</taxon>
        <taxon>Magnoliopsida</taxon>
        <taxon>eudicotyledons</taxon>
        <taxon>Gunneridae</taxon>
        <taxon>Pentapetalae</taxon>
        <taxon>rosids</taxon>
        <taxon>fabids</taxon>
        <taxon>Fagales</taxon>
        <taxon>Juglandaceae</taxon>
        <taxon>Juglans</taxon>
    </lineage>
</organism>
<feature type="compositionally biased region" description="Basic and acidic residues" evidence="1">
    <location>
        <begin position="103"/>
        <end position="116"/>
    </location>
</feature>
<feature type="region of interest" description="Disordered" evidence="1">
    <location>
        <begin position="1"/>
        <end position="48"/>
    </location>
</feature>
<feature type="compositionally biased region" description="Basic residues" evidence="1">
    <location>
        <begin position="623"/>
        <end position="642"/>
    </location>
</feature>
<feature type="region of interest" description="Disordered" evidence="1">
    <location>
        <begin position="70"/>
        <end position="116"/>
    </location>
</feature>
<dbReference type="PANTHER" id="PTHR33416:SF17">
    <property type="entry name" value="PROTEIN KAKU4"/>
    <property type="match status" value="1"/>
</dbReference>
<dbReference type="PANTHER" id="PTHR33416">
    <property type="entry name" value="NUCLEAR PORE COMPLEX PROTEIN NUP1"/>
    <property type="match status" value="1"/>
</dbReference>
<evidence type="ECO:0000313" key="3">
    <source>
        <dbReference type="RefSeq" id="XP_035538619.1"/>
    </source>
</evidence>
<evidence type="ECO:0000313" key="2">
    <source>
        <dbReference type="Proteomes" id="UP000235220"/>
    </source>
</evidence>
<proteinExistence type="predicted"/>
<reference evidence="3" key="1">
    <citation type="submission" date="2025-08" db="UniProtKB">
        <authorList>
            <consortium name="RefSeq"/>
        </authorList>
    </citation>
    <scope>IDENTIFICATION</scope>
    <source>
        <tissue evidence="3">Leaves</tissue>
    </source>
</reference>
<feature type="region of interest" description="Disordered" evidence="1">
    <location>
        <begin position="561"/>
        <end position="642"/>
    </location>
</feature>
<evidence type="ECO:0000256" key="1">
    <source>
        <dbReference type="SAM" id="MobiDB-lite"/>
    </source>
</evidence>
<feature type="compositionally biased region" description="Basic and acidic residues" evidence="1">
    <location>
        <begin position="515"/>
        <end position="529"/>
    </location>
</feature>
<feature type="compositionally biased region" description="Acidic residues" evidence="1">
    <location>
        <begin position="91"/>
        <end position="102"/>
    </location>
</feature>
<accession>A0A6P9DTC6</accession>
<dbReference type="AlphaFoldDB" id="A0A6P9DTC6"/>
<protein>
    <submittedName>
        <fullName evidence="3">Protein KAKU4 isoform X2</fullName>
    </submittedName>
</protein>
<gene>
    <name evidence="3" type="primary">LOC109009579</name>
</gene>
<dbReference type="Proteomes" id="UP000235220">
    <property type="component" value="Chromosome 11"/>
</dbReference>
<feature type="compositionally biased region" description="Low complexity" evidence="1">
    <location>
        <begin position="73"/>
        <end position="90"/>
    </location>
</feature>
<feature type="region of interest" description="Disordered" evidence="1">
    <location>
        <begin position="497"/>
        <end position="545"/>
    </location>
</feature>